<reference evidence="1" key="1">
    <citation type="journal article" date="2019" name="bioRxiv">
        <title>The Genome of the Zebra Mussel, Dreissena polymorpha: A Resource for Invasive Species Research.</title>
        <authorList>
            <person name="McCartney M.A."/>
            <person name="Auch B."/>
            <person name="Kono T."/>
            <person name="Mallez S."/>
            <person name="Zhang Y."/>
            <person name="Obille A."/>
            <person name="Becker A."/>
            <person name="Abrahante J.E."/>
            <person name="Garbe J."/>
            <person name="Badalamenti J.P."/>
            <person name="Herman A."/>
            <person name="Mangelson H."/>
            <person name="Liachko I."/>
            <person name="Sullivan S."/>
            <person name="Sone E.D."/>
            <person name="Koren S."/>
            <person name="Silverstein K.A.T."/>
            <person name="Beckman K.B."/>
            <person name="Gohl D.M."/>
        </authorList>
    </citation>
    <scope>NUCLEOTIDE SEQUENCE</scope>
    <source>
        <strain evidence="1">Duluth1</strain>
        <tissue evidence="1">Whole animal</tissue>
    </source>
</reference>
<dbReference type="AlphaFoldDB" id="A0A9D4RH36"/>
<dbReference type="EMBL" id="JAIWYP010000002">
    <property type="protein sequence ID" value="KAH3868276.1"/>
    <property type="molecule type" value="Genomic_DNA"/>
</dbReference>
<gene>
    <name evidence="1" type="ORF">DPMN_031418</name>
</gene>
<proteinExistence type="predicted"/>
<organism evidence="1 2">
    <name type="scientific">Dreissena polymorpha</name>
    <name type="common">Zebra mussel</name>
    <name type="synonym">Mytilus polymorpha</name>
    <dbReference type="NCBI Taxonomy" id="45954"/>
    <lineage>
        <taxon>Eukaryota</taxon>
        <taxon>Metazoa</taxon>
        <taxon>Spiralia</taxon>
        <taxon>Lophotrochozoa</taxon>
        <taxon>Mollusca</taxon>
        <taxon>Bivalvia</taxon>
        <taxon>Autobranchia</taxon>
        <taxon>Heteroconchia</taxon>
        <taxon>Euheterodonta</taxon>
        <taxon>Imparidentia</taxon>
        <taxon>Neoheterodontei</taxon>
        <taxon>Myida</taxon>
        <taxon>Dreissenoidea</taxon>
        <taxon>Dreissenidae</taxon>
        <taxon>Dreissena</taxon>
    </lineage>
</organism>
<comment type="caution">
    <text evidence="1">The sequence shown here is derived from an EMBL/GenBank/DDBJ whole genome shotgun (WGS) entry which is preliminary data.</text>
</comment>
<dbReference type="Proteomes" id="UP000828390">
    <property type="component" value="Unassembled WGS sequence"/>
</dbReference>
<sequence>MAYQPDDVRDTTGCCDGALRLGVFNDLVDNSAQCGEISIRFVHDRYGGGHGGNCCTGC</sequence>
<reference evidence="1" key="2">
    <citation type="submission" date="2020-11" db="EMBL/GenBank/DDBJ databases">
        <authorList>
            <person name="McCartney M.A."/>
            <person name="Auch B."/>
            <person name="Kono T."/>
            <person name="Mallez S."/>
            <person name="Becker A."/>
            <person name="Gohl D.M."/>
            <person name="Silverstein K.A.T."/>
            <person name="Koren S."/>
            <person name="Bechman K.B."/>
            <person name="Herman A."/>
            <person name="Abrahante J.E."/>
            <person name="Garbe J."/>
        </authorList>
    </citation>
    <scope>NUCLEOTIDE SEQUENCE</scope>
    <source>
        <strain evidence="1">Duluth1</strain>
        <tissue evidence="1">Whole animal</tissue>
    </source>
</reference>
<keyword evidence="2" id="KW-1185">Reference proteome</keyword>
<accession>A0A9D4RH36</accession>
<evidence type="ECO:0000313" key="2">
    <source>
        <dbReference type="Proteomes" id="UP000828390"/>
    </source>
</evidence>
<name>A0A9D4RH36_DREPO</name>
<evidence type="ECO:0000313" key="1">
    <source>
        <dbReference type="EMBL" id="KAH3868276.1"/>
    </source>
</evidence>
<protein>
    <submittedName>
        <fullName evidence="1">Uncharacterized protein</fullName>
    </submittedName>
</protein>